<evidence type="ECO:0000256" key="6">
    <source>
        <dbReference type="ARBA" id="ARBA00023242"/>
    </source>
</evidence>
<dbReference type="Pfam" id="PF14615">
    <property type="entry name" value="Rsa3"/>
    <property type="match status" value="1"/>
</dbReference>
<sequence>MLDASTSMEVLKKSDHWRRMTEEEMIEAWKSRKDKELKNERNLESNSESAEDSGTDVCVEEQMPSSNKKKKKASLTQTTDTDVPNPIPLLDRPKAAKQFRNYYMTQLTQGFGEDLDKIRKEEGFNQNKLEVLISSLESGIDIYSDLEKSLTLSSMLSD</sequence>
<organism evidence="10 11">
    <name type="scientific">Paraglomus brasilianum</name>
    <dbReference type="NCBI Taxonomy" id="144538"/>
    <lineage>
        <taxon>Eukaryota</taxon>
        <taxon>Fungi</taxon>
        <taxon>Fungi incertae sedis</taxon>
        <taxon>Mucoromycota</taxon>
        <taxon>Glomeromycotina</taxon>
        <taxon>Glomeromycetes</taxon>
        <taxon>Paraglomerales</taxon>
        <taxon>Paraglomeraceae</taxon>
        <taxon>Paraglomus</taxon>
    </lineage>
</organism>
<name>A0A9N9BCN8_9GLOM</name>
<reference evidence="10" key="1">
    <citation type="submission" date="2021-06" db="EMBL/GenBank/DDBJ databases">
        <authorList>
            <person name="Kallberg Y."/>
            <person name="Tangrot J."/>
            <person name="Rosling A."/>
        </authorList>
    </citation>
    <scope>NUCLEOTIDE SEQUENCE</scope>
    <source>
        <strain evidence="10">BR232B</strain>
    </source>
</reference>
<evidence type="ECO:0000256" key="1">
    <source>
        <dbReference type="ARBA" id="ARBA00003035"/>
    </source>
</evidence>
<evidence type="ECO:0000256" key="5">
    <source>
        <dbReference type="ARBA" id="ARBA00022517"/>
    </source>
</evidence>
<dbReference type="InterPro" id="IPR028217">
    <property type="entry name" value="Rsa3_C"/>
</dbReference>
<feature type="region of interest" description="Disordered" evidence="8">
    <location>
        <begin position="28"/>
        <end position="90"/>
    </location>
</feature>
<evidence type="ECO:0000256" key="8">
    <source>
        <dbReference type="SAM" id="MobiDB-lite"/>
    </source>
</evidence>
<evidence type="ECO:0000256" key="2">
    <source>
        <dbReference type="ARBA" id="ARBA00004604"/>
    </source>
</evidence>
<dbReference type="Proteomes" id="UP000789739">
    <property type="component" value="Unassembled WGS sequence"/>
</dbReference>
<dbReference type="AlphaFoldDB" id="A0A9N9BCN8"/>
<proteinExistence type="inferred from homology"/>
<evidence type="ECO:0000313" key="11">
    <source>
        <dbReference type="Proteomes" id="UP000789739"/>
    </source>
</evidence>
<dbReference type="GO" id="GO:0030687">
    <property type="term" value="C:preribosome, large subunit precursor"/>
    <property type="evidence" value="ECO:0007669"/>
    <property type="project" value="TreeGrafter"/>
</dbReference>
<evidence type="ECO:0000259" key="9">
    <source>
        <dbReference type="Pfam" id="PF14615"/>
    </source>
</evidence>
<evidence type="ECO:0000256" key="3">
    <source>
        <dbReference type="ARBA" id="ARBA00006256"/>
    </source>
</evidence>
<dbReference type="InterPro" id="IPR051898">
    <property type="entry name" value="Ribosome_Assembly_3"/>
</dbReference>
<evidence type="ECO:0000256" key="4">
    <source>
        <dbReference type="ARBA" id="ARBA00015339"/>
    </source>
</evidence>
<dbReference type="GO" id="GO:0005730">
    <property type="term" value="C:nucleolus"/>
    <property type="evidence" value="ECO:0007669"/>
    <property type="project" value="UniProtKB-SubCell"/>
</dbReference>
<keyword evidence="5" id="KW-0690">Ribosome biogenesis</keyword>
<dbReference type="GO" id="GO:0000027">
    <property type="term" value="P:ribosomal large subunit assembly"/>
    <property type="evidence" value="ECO:0007669"/>
    <property type="project" value="TreeGrafter"/>
</dbReference>
<keyword evidence="6" id="KW-0539">Nucleus</keyword>
<comment type="caution">
    <text evidence="10">The sequence shown here is derived from an EMBL/GenBank/DDBJ whole genome shotgun (WGS) entry which is preliminary data.</text>
</comment>
<evidence type="ECO:0000256" key="7">
    <source>
        <dbReference type="ARBA" id="ARBA00023274"/>
    </source>
</evidence>
<feature type="domain" description="Ribosome-assembly protein 3 C-terminal" evidence="9">
    <location>
        <begin position="99"/>
        <end position="144"/>
    </location>
</feature>
<comment type="similarity">
    <text evidence="3">Belongs to the RSA3 family.</text>
</comment>
<comment type="function">
    <text evidence="1">Required for efficient biogenesis of the 60S ribosomal subunit.</text>
</comment>
<evidence type="ECO:0000313" key="10">
    <source>
        <dbReference type="EMBL" id="CAG8559115.1"/>
    </source>
</evidence>
<gene>
    <name evidence="10" type="ORF">PBRASI_LOCUS5494</name>
</gene>
<dbReference type="PANTHER" id="PTHR28127">
    <property type="entry name" value="RIBOSOME ASSEMBLY PROTEIN 3"/>
    <property type="match status" value="1"/>
</dbReference>
<comment type="subcellular location">
    <subcellularLocation>
        <location evidence="2">Nucleus</location>
        <location evidence="2">Nucleolus</location>
    </subcellularLocation>
</comment>
<protein>
    <recommendedName>
        <fullName evidence="4">Ribosome assembly protein 3</fullName>
    </recommendedName>
</protein>
<keyword evidence="7" id="KW-0687">Ribonucleoprotein</keyword>
<dbReference type="EMBL" id="CAJVPI010000646">
    <property type="protein sequence ID" value="CAG8559115.1"/>
    <property type="molecule type" value="Genomic_DNA"/>
</dbReference>
<dbReference type="PANTHER" id="PTHR28127:SF1">
    <property type="entry name" value="RIBOSOME ASSEMBLY PROTEIN 3"/>
    <property type="match status" value="1"/>
</dbReference>
<accession>A0A9N9BCN8</accession>
<dbReference type="OrthoDB" id="69550at2759"/>
<feature type="compositionally biased region" description="Basic and acidic residues" evidence="8">
    <location>
        <begin position="28"/>
        <end position="43"/>
    </location>
</feature>
<keyword evidence="11" id="KW-1185">Reference proteome</keyword>